<keyword evidence="4 7" id="KW-0812">Transmembrane</keyword>
<comment type="similarity">
    <text evidence="2">Belongs to the EccD/Snm4 family.</text>
</comment>
<comment type="caution">
    <text evidence="9">The sequence shown here is derived from an EMBL/GenBank/DDBJ whole genome shotgun (WGS) entry which is preliminary data.</text>
</comment>
<feature type="transmembrane region" description="Helical" evidence="7">
    <location>
        <begin position="126"/>
        <end position="146"/>
    </location>
</feature>
<feature type="transmembrane region" description="Helical" evidence="7">
    <location>
        <begin position="401"/>
        <end position="420"/>
    </location>
</feature>
<evidence type="ECO:0000256" key="4">
    <source>
        <dbReference type="ARBA" id="ARBA00022692"/>
    </source>
</evidence>
<organism evidence="9 10">
    <name type="scientific">Streptomyces viridiviolaceus</name>
    <dbReference type="NCBI Taxonomy" id="68282"/>
    <lineage>
        <taxon>Bacteria</taxon>
        <taxon>Bacillati</taxon>
        <taxon>Actinomycetota</taxon>
        <taxon>Actinomycetes</taxon>
        <taxon>Kitasatosporales</taxon>
        <taxon>Streptomycetaceae</taxon>
        <taxon>Streptomyces</taxon>
    </lineage>
</organism>
<feature type="transmembrane region" description="Helical" evidence="7">
    <location>
        <begin position="178"/>
        <end position="201"/>
    </location>
</feature>
<dbReference type="Gene3D" id="3.10.20.90">
    <property type="entry name" value="Phosphatidylinositol 3-kinase Catalytic Subunit, Chain A, domain 1"/>
    <property type="match status" value="1"/>
</dbReference>
<evidence type="ECO:0000256" key="3">
    <source>
        <dbReference type="ARBA" id="ARBA00022475"/>
    </source>
</evidence>
<sequence length="466" mass="49149">MTTSSIRSELDGSAICRVTVIGDDTSADLGLPPAVTMGSLLPVLAERVGRAGEADAGGYVLQRLGEEPLDPEGTPETLGLRDGDVLYLRPADDILPPMVFDDLADGVSTVIGSRTDRWRTELTRRLFVGLSCLPLLTAAVVVLVFVEGTLLTVQLGTAALAMLAGSVAVARSGAGDRAAVLVCGVAGWTYAALAGLTAYRGVTALSGPDRHDVLLAAACAVGAAALLLIAGNMPPRVFGVLLVLALAAELGSFLALSFDWDATVTLTVLAVTMFVLSAIAPRLALRMAGLRVPQLPRNADELQEDLEPGAQPDVERRVAAADTYLTVFTVAAALYYALDLVLLTRRSGWFDWFLALALASAVTLRSRGMTETWQRVSLALAGTLGLTLAVVWLLVHGGAVARTFLLVILLAAAGLLLLGARRLPTLRLLPIWGHVADIMEMTTAIALVPLLLQFMDVYWFFRSLAG</sequence>
<accession>A0ABW2EA07</accession>
<keyword evidence="5 7" id="KW-1133">Transmembrane helix</keyword>
<dbReference type="RefSeq" id="WP_189879039.1">
    <property type="nucleotide sequence ID" value="NZ_BMWA01000031.1"/>
</dbReference>
<feature type="transmembrane region" description="Helical" evidence="7">
    <location>
        <begin position="349"/>
        <end position="364"/>
    </location>
</feature>
<evidence type="ECO:0000256" key="2">
    <source>
        <dbReference type="ARBA" id="ARBA00006162"/>
    </source>
</evidence>
<dbReference type="InterPro" id="IPR024962">
    <property type="entry name" value="YukD-like"/>
</dbReference>
<dbReference type="InterPro" id="IPR044049">
    <property type="entry name" value="EccD_transm"/>
</dbReference>
<dbReference type="NCBIfam" id="TIGR03920">
    <property type="entry name" value="T7SS_EccD"/>
    <property type="match status" value="1"/>
</dbReference>
<name>A0ABW2EA07_9ACTN</name>
<evidence type="ECO:0000259" key="8">
    <source>
        <dbReference type="Pfam" id="PF19053"/>
    </source>
</evidence>
<comment type="subcellular location">
    <subcellularLocation>
        <location evidence="1">Cell membrane</location>
        <topology evidence="1">Multi-pass membrane protein</topology>
    </subcellularLocation>
</comment>
<dbReference type="EMBL" id="JBHSYM010000075">
    <property type="protein sequence ID" value="MFC7016172.1"/>
    <property type="molecule type" value="Genomic_DNA"/>
</dbReference>
<keyword evidence="10" id="KW-1185">Reference proteome</keyword>
<proteinExistence type="inferred from homology"/>
<evidence type="ECO:0000256" key="7">
    <source>
        <dbReference type="SAM" id="Phobius"/>
    </source>
</evidence>
<feature type="transmembrane region" description="Helical" evidence="7">
    <location>
        <begin position="237"/>
        <end position="258"/>
    </location>
</feature>
<evidence type="ECO:0000313" key="10">
    <source>
        <dbReference type="Proteomes" id="UP001596409"/>
    </source>
</evidence>
<feature type="domain" description="EccD-like transmembrane" evidence="8">
    <location>
        <begin position="123"/>
        <end position="464"/>
    </location>
</feature>
<evidence type="ECO:0000256" key="5">
    <source>
        <dbReference type="ARBA" id="ARBA00022989"/>
    </source>
</evidence>
<feature type="transmembrane region" description="Helical" evidence="7">
    <location>
        <begin position="152"/>
        <end position="171"/>
    </location>
</feature>
<reference evidence="10" key="1">
    <citation type="journal article" date="2019" name="Int. J. Syst. Evol. Microbiol.">
        <title>The Global Catalogue of Microorganisms (GCM) 10K type strain sequencing project: providing services to taxonomists for standard genome sequencing and annotation.</title>
        <authorList>
            <consortium name="The Broad Institute Genomics Platform"/>
            <consortium name="The Broad Institute Genome Sequencing Center for Infectious Disease"/>
            <person name="Wu L."/>
            <person name="Ma J."/>
        </authorList>
    </citation>
    <scope>NUCLEOTIDE SEQUENCE [LARGE SCALE GENOMIC DNA]</scope>
    <source>
        <strain evidence="10">JCM 4855</strain>
    </source>
</reference>
<protein>
    <submittedName>
        <fullName evidence="9">Type VII secretion integral membrane protein EccD</fullName>
    </submittedName>
</protein>
<evidence type="ECO:0000313" key="9">
    <source>
        <dbReference type="EMBL" id="MFC7016172.1"/>
    </source>
</evidence>
<keyword evidence="6 7" id="KW-0472">Membrane</keyword>
<dbReference type="Proteomes" id="UP001596409">
    <property type="component" value="Unassembled WGS sequence"/>
</dbReference>
<feature type="transmembrane region" description="Helical" evidence="7">
    <location>
        <begin position="324"/>
        <end position="343"/>
    </location>
</feature>
<feature type="transmembrane region" description="Helical" evidence="7">
    <location>
        <begin position="441"/>
        <end position="461"/>
    </location>
</feature>
<evidence type="ECO:0000256" key="1">
    <source>
        <dbReference type="ARBA" id="ARBA00004651"/>
    </source>
</evidence>
<dbReference type="Pfam" id="PF19053">
    <property type="entry name" value="EccD"/>
    <property type="match status" value="1"/>
</dbReference>
<feature type="transmembrane region" description="Helical" evidence="7">
    <location>
        <begin position="264"/>
        <end position="285"/>
    </location>
</feature>
<dbReference type="InterPro" id="IPR006707">
    <property type="entry name" value="T7SS_EccD"/>
</dbReference>
<keyword evidence="3" id="KW-1003">Cell membrane</keyword>
<evidence type="ECO:0000256" key="6">
    <source>
        <dbReference type="ARBA" id="ARBA00023136"/>
    </source>
</evidence>
<feature type="transmembrane region" description="Helical" evidence="7">
    <location>
        <begin position="213"/>
        <end position="230"/>
    </location>
</feature>
<feature type="transmembrane region" description="Helical" evidence="7">
    <location>
        <begin position="376"/>
        <end position="395"/>
    </location>
</feature>
<gene>
    <name evidence="9" type="primary">eccD</name>
    <name evidence="9" type="ORF">ACFQMH_31670</name>
</gene>
<dbReference type="Pfam" id="PF08817">
    <property type="entry name" value="YukD"/>
    <property type="match status" value="1"/>
</dbReference>